<comment type="subcellular location">
    <subcellularLocation>
        <location evidence="1">Cytoplasm</location>
    </subcellularLocation>
</comment>
<evidence type="ECO:0000256" key="1">
    <source>
        <dbReference type="HAMAP-Rule" id="MF_03198"/>
    </source>
</evidence>
<dbReference type="EC" id="2.1.1.-" evidence="1"/>
<keyword evidence="1" id="KW-0949">S-adenosyl-L-methionine</keyword>
<dbReference type="InterPro" id="IPR029063">
    <property type="entry name" value="SAM-dependent_MTases_sf"/>
</dbReference>
<keyword evidence="3" id="KW-1185">Reference proteome</keyword>
<dbReference type="VEuPathDB" id="FungiDB:jhhlp_007669"/>
<keyword evidence="1" id="KW-0963">Cytoplasm</keyword>
<proteinExistence type="inferred from homology"/>
<dbReference type="AlphaFoldDB" id="A0A2N3N091"/>
<dbReference type="InterPro" id="IPR019410">
    <property type="entry name" value="Methyltransf_16"/>
</dbReference>
<organism evidence="2 3">
    <name type="scientific">Lomentospora prolificans</name>
    <dbReference type="NCBI Taxonomy" id="41688"/>
    <lineage>
        <taxon>Eukaryota</taxon>
        <taxon>Fungi</taxon>
        <taxon>Dikarya</taxon>
        <taxon>Ascomycota</taxon>
        <taxon>Pezizomycotina</taxon>
        <taxon>Sordariomycetes</taxon>
        <taxon>Hypocreomycetidae</taxon>
        <taxon>Microascales</taxon>
        <taxon>Microascaceae</taxon>
        <taxon>Lomentospora</taxon>
    </lineage>
</organism>
<keyword evidence="1" id="KW-0489">Methyltransferase</keyword>
<feature type="binding site" evidence="1">
    <location>
        <position position="114"/>
    </location>
    <ligand>
        <name>S-adenosyl-L-methionine</name>
        <dbReference type="ChEBI" id="CHEBI:59789"/>
    </ligand>
</feature>
<dbReference type="Pfam" id="PF10294">
    <property type="entry name" value="Methyltransf_16"/>
    <property type="match status" value="1"/>
</dbReference>
<keyword evidence="1" id="KW-0808">Transferase</keyword>
<sequence>MSATADTSRDSTPELSPLDIGQSYAPLPVYKEAGITTVDIDGLLSPALKLREDLSSGCGGQTWPAGMVLTKHMLKHHRGDLGSERILELGAGGGLVGLAVALGCPLGSPVYVTDQLEMLSLMEHNIELNALGGMAKAMILNWGEPLCKEVVDFKPSIILAADCVYFEPAFPLLLKTLADLLDLNSSATIYFCFKKRRRADMQFLSKAMKMFRVTEVADDDREVFRRDGLFLYAITRKSTSAGVGV</sequence>
<feature type="binding site" evidence="1">
    <location>
        <begin position="90"/>
        <end position="92"/>
    </location>
    <ligand>
        <name>S-adenosyl-L-methionine</name>
        <dbReference type="ChEBI" id="CHEBI:59789"/>
    </ligand>
</feature>
<accession>A0A2N3N091</accession>
<dbReference type="OrthoDB" id="407325at2759"/>
<dbReference type="FunCoup" id="A0A2N3N091">
    <property type="interactions" value="386"/>
</dbReference>
<feature type="binding site" evidence="1">
    <location>
        <position position="161"/>
    </location>
    <ligand>
        <name>S-adenosyl-L-methionine</name>
        <dbReference type="ChEBI" id="CHEBI:59789"/>
    </ligand>
</feature>
<dbReference type="Proteomes" id="UP000233524">
    <property type="component" value="Unassembled WGS sequence"/>
</dbReference>
<dbReference type="SUPFAM" id="SSF53335">
    <property type="entry name" value="S-adenosyl-L-methionine-dependent methyltransferases"/>
    <property type="match status" value="1"/>
</dbReference>
<reference evidence="2 3" key="1">
    <citation type="journal article" date="2017" name="G3 (Bethesda)">
        <title>First Draft Genome Sequence of the Pathogenic Fungus Lomentospora prolificans (Formerly Scedosporium prolificans).</title>
        <authorList>
            <person name="Luo R."/>
            <person name="Zimin A."/>
            <person name="Workman R."/>
            <person name="Fan Y."/>
            <person name="Pertea G."/>
            <person name="Grossman N."/>
            <person name="Wear M.P."/>
            <person name="Jia B."/>
            <person name="Miller H."/>
            <person name="Casadevall A."/>
            <person name="Timp W."/>
            <person name="Zhang S.X."/>
            <person name="Salzberg S.L."/>
        </authorList>
    </citation>
    <scope>NUCLEOTIDE SEQUENCE [LARGE SCALE GENOMIC DNA]</scope>
    <source>
        <strain evidence="2 3">JHH-5317</strain>
    </source>
</reference>
<feature type="binding site" evidence="1">
    <location>
        <position position="63"/>
    </location>
    <ligand>
        <name>S-adenosyl-L-methionine</name>
        <dbReference type="ChEBI" id="CHEBI:59789"/>
    </ligand>
</feature>
<dbReference type="InParanoid" id="A0A2N3N091"/>
<comment type="similarity">
    <text evidence="1">Belongs to the class I-like SAM-binding methyltransferase superfamily. METTL21 family. EFM6 subfamily.</text>
</comment>
<name>A0A2N3N091_9PEZI</name>
<dbReference type="InterPro" id="IPR033684">
    <property type="entry name" value="EFM6"/>
</dbReference>
<dbReference type="Gene3D" id="3.40.50.150">
    <property type="entry name" value="Vaccinia Virus protein VP39"/>
    <property type="match status" value="1"/>
</dbReference>
<evidence type="ECO:0000313" key="2">
    <source>
        <dbReference type="EMBL" id="PKS05840.1"/>
    </source>
</evidence>
<dbReference type="GO" id="GO:0016279">
    <property type="term" value="F:protein-lysine N-methyltransferase activity"/>
    <property type="evidence" value="ECO:0007669"/>
    <property type="project" value="UniProtKB-UniRule"/>
</dbReference>
<dbReference type="PANTHER" id="PTHR14614">
    <property type="entry name" value="HEPATOCELLULAR CARCINOMA-ASSOCIATED ANTIGEN"/>
    <property type="match status" value="1"/>
</dbReference>
<gene>
    <name evidence="1" type="primary">EFM6</name>
    <name evidence="2" type="ORF">jhhlp_007669</name>
</gene>
<dbReference type="EMBL" id="NLAX01001139">
    <property type="protein sequence ID" value="PKS05840.1"/>
    <property type="molecule type" value="Genomic_DNA"/>
</dbReference>
<protein>
    <recommendedName>
        <fullName evidence="1">Protein-lysine N-methyltransferase EFM6</fullName>
        <ecNumber evidence="1">2.1.1.-</ecNumber>
    </recommendedName>
    <alternativeName>
        <fullName evidence="1">Elongation factor methyltransferase 6</fullName>
    </alternativeName>
</protein>
<dbReference type="GO" id="GO:0005829">
    <property type="term" value="C:cytosol"/>
    <property type="evidence" value="ECO:0007669"/>
    <property type="project" value="TreeGrafter"/>
</dbReference>
<evidence type="ECO:0000313" key="3">
    <source>
        <dbReference type="Proteomes" id="UP000233524"/>
    </source>
</evidence>
<dbReference type="GO" id="GO:0032259">
    <property type="term" value="P:methylation"/>
    <property type="evidence" value="ECO:0007669"/>
    <property type="project" value="UniProtKB-KW"/>
</dbReference>
<dbReference type="STRING" id="41688.A0A2N3N091"/>
<dbReference type="HAMAP" id="MF_03198">
    <property type="entry name" value="Methyltr_EFM6"/>
    <property type="match status" value="1"/>
</dbReference>
<comment type="function">
    <text evidence="1">S-adenosyl-L-methionine-dependent protein-lysine N-methyltransferase that methylates elongation factor 1-alpha.</text>
</comment>
<comment type="caution">
    <text evidence="2">The sequence shown here is derived from an EMBL/GenBank/DDBJ whole genome shotgun (WGS) entry which is preliminary data.</text>
</comment>
<dbReference type="PANTHER" id="PTHR14614:SF152">
    <property type="entry name" value="PROTEIN-LYSINE N-METHYLTRANSFERASE EFM6"/>
    <property type="match status" value="1"/>
</dbReference>
<feature type="binding site" evidence="1">
    <location>
        <position position="142"/>
    </location>
    <ligand>
        <name>S-adenosyl-L-methionine</name>
        <dbReference type="ChEBI" id="CHEBI:59789"/>
    </ligand>
</feature>